<organism evidence="2">
    <name type="scientific">Opuntia streptacantha</name>
    <name type="common">Prickly pear cactus</name>
    <name type="synonym">Opuntia cardona</name>
    <dbReference type="NCBI Taxonomy" id="393608"/>
    <lineage>
        <taxon>Eukaryota</taxon>
        <taxon>Viridiplantae</taxon>
        <taxon>Streptophyta</taxon>
        <taxon>Embryophyta</taxon>
        <taxon>Tracheophyta</taxon>
        <taxon>Spermatophyta</taxon>
        <taxon>Magnoliopsida</taxon>
        <taxon>eudicotyledons</taxon>
        <taxon>Gunneridae</taxon>
        <taxon>Pentapetalae</taxon>
        <taxon>Caryophyllales</taxon>
        <taxon>Cactineae</taxon>
        <taxon>Cactaceae</taxon>
        <taxon>Opuntioideae</taxon>
        <taxon>Opuntia</taxon>
    </lineage>
</organism>
<name>A0A7C9DLA6_OPUST</name>
<dbReference type="AlphaFoldDB" id="A0A7C9DLA6"/>
<reference evidence="2" key="1">
    <citation type="journal article" date="2013" name="J. Plant Res.">
        <title>Effect of fungi and light on seed germination of three Opuntia species from semiarid lands of central Mexico.</title>
        <authorList>
            <person name="Delgado-Sanchez P."/>
            <person name="Jimenez-Bremont J.F."/>
            <person name="Guerrero-Gonzalez Mde L."/>
            <person name="Flores J."/>
        </authorList>
    </citation>
    <scope>NUCLEOTIDE SEQUENCE</scope>
    <source>
        <tissue evidence="2">Cladode</tissue>
    </source>
</reference>
<feature type="domain" description="PORR" evidence="1">
    <location>
        <begin position="70"/>
        <end position="410"/>
    </location>
</feature>
<dbReference type="GO" id="GO:0003723">
    <property type="term" value="F:RNA binding"/>
    <property type="evidence" value="ECO:0007669"/>
    <property type="project" value="InterPro"/>
</dbReference>
<dbReference type="InterPro" id="IPR021099">
    <property type="entry name" value="PORR_domain"/>
</dbReference>
<dbReference type="EMBL" id="GISG01129078">
    <property type="protein sequence ID" value="MBA4642589.1"/>
    <property type="molecule type" value="Transcribed_RNA"/>
</dbReference>
<dbReference type="PANTHER" id="PTHR31476">
    <property type="entry name" value="PROTEIN WHAT'S THIS FACTOR 1 HOMOLOG, CHLOROPLASTIC"/>
    <property type="match status" value="1"/>
</dbReference>
<protein>
    <recommendedName>
        <fullName evidence="1">PORR domain-containing protein</fullName>
    </recommendedName>
</protein>
<dbReference type="InterPro" id="IPR045040">
    <property type="entry name" value="PORR_fam"/>
</dbReference>
<evidence type="ECO:0000259" key="1">
    <source>
        <dbReference type="Pfam" id="PF11955"/>
    </source>
</evidence>
<proteinExistence type="predicted"/>
<accession>A0A7C9DLA6</accession>
<evidence type="ECO:0000313" key="2">
    <source>
        <dbReference type="EMBL" id="MBA4642585.1"/>
    </source>
</evidence>
<reference evidence="2" key="2">
    <citation type="submission" date="2020-07" db="EMBL/GenBank/DDBJ databases">
        <authorList>
            <person name="Vera ALvarez R."/>
            <person name="Arias-Moreno D.M."/>
            <person name="Jimenez-Jacinto V."/>
            <person name="Jimenez-Bremont J.F."/>
            <person name="Swaminathan K."/>
            <person name="Moose S.P."/>
            <person name="Guerrero-Gonzalez M.L."/>
            <person name="Marino-Ramirez L."/>
            <person name="Landsman D."/>
            <person name="Rodriguez-Kessler M."/>
            <person name="Delgado-Sanchez P."/>
        </authorList>
    </citation>
    <scope>NUCLEOTIDE SEQUENCE</scope>
    <source>
        <tissue evidence="2">Cladode</tissue>
    </source>
</reference>
<dbReference type="PANTHER" id="PTHR31476:SF19">
    <property type="entry name" value="UBIQUITIN CARBOXYL-TERMINAL HYDROLASE FAMILY PROTEIN"/>
    <property type="match status" value="1"/>
</dbReference>
<dbReference type="Pfam" id="PF11955">
    <property type="entry name" value="PORR"/>
    <property type="match status" value="1"/>
</dbReference>
<dbReference type="EMBL" id="GISG01129074">
    <property type="protein sequence ID" value="MBA4642585.1"/>
    <property type="molecule type" value="Transcribed_RNA"/>
</dbReference>
<sequence length="416" mass="48277">MYPMKSHSGELNKMLQVETFVQRPSICQSSSMLSMCHIFSTNRFLAAPFFLPHCLLIFNRTFVDARIKWVRDPFLDTVVEREKNLIQCLSLKNLLLSSPSISLPISLASLHKSRLNLPATVINFFLKYPSLFHVFRSCSGLCLPYVKLTPEFLTLHQEEQEIHNSLLLRESAAQRLVKLLMLTRACKIPISIIDDLKFDLGLPENYCLELVSYFPEYFRICTLKYEENGDIGMRKLYNVVVGLELVSWKEEFAMPAIMKGFGDDLGSKRGRAIKFPMSLAPGFDLQRKVKDWVEEWQCLPYISPYEDAFHLAPKSDQAEKWTVAVLHEILSLLVSKKTEVKNVLKLGDYLGFGLRFKKALAHHPGIFYVSNKIRTQTIVLREAFRKDFLLDKHPLMGMRHRYIYLMNKSRKRKSWL</sequence>